<evidence type="ECO:0000313" key="5">
    <source>
        <dbReference type="EMBL" id="SHE89555.1"/>
    </source>
</evidence>
<dbReference type="PROSITE" id="PS50977">
    <property type="entry name" value="HTH_TETR_2"/>
    <property type="match status" value="1"/>
</dbReference>
<dbReference type="OrthoDB" id="9812484at2"/>
<reference evidence="5 6" key="1">
    <citation type="submission" date="2016-11" db="EMBL/GenBank/DDBJ databases">
        <authorList>
            <person name="Jaros S."/>
            <person name="Januszkiewicz K."/>
            <person name="Wedrychowicz H."/>
        </authorList>
    </citation>
    <scope>NUCLEOTIDE SEQUENCE [LARGE SCALE GENOMIC DNA]</scope>
    <source>
        <strain evidence="5 6">DSM 44666</strain>
    </source>
</reference>
<protein>
    <submittedName>
        <fullName evidence="5">Transcriptional regulator, TetR family</fullName>
    </submittedName>
</protein>
<keyword evidence="6" id="KW-1185">Reference proteome</keyword>
<dbReference type="SUPFAM" id="SSF46689">
    <property type="entry name" value="Homeodomain-like"/>
    <property type="match status" value="1"/>
</dbReference>
<dbReference type="InterPro" id="IPR009057">
    <property type="entry name" value="Homeodomain-like_sf"/>
</dbReference>
<sequence length="179" mass="21011">MISKTKLLWLNEGINVLKEDGHEKLTIDELSSRLKLTKGSFYHHFKNRQDYILALLQFWEDNSTQQLIHLSQKEETAREKLDRLTELVTNLENGSLEIKIRAWAAHDKIIRSYQQRVDTIRMNYVKDLCSSVYKDRVDTDLLAQIYLMIFIGAQHLIPPINGKDLQQLFMTISQLIPKK</sequence>
<dbReference type="RefSeq" id="WP_073154563.1">
    <property type="nucleotide sequence ID" value="NZ_FQVL01000004.1"/>
</dbReference>
<evidence type="ECO:0000256" key="2">
    <source>
        <dbReference type="PROSITE-ProRule" id="PRU00335"/>
    </source>
</evidence>
<name>A0A1M4X840_9BACL</name>
<feature type="coiled-coil region" evidence="3">
    <location>
        <begin position="67"/>
        <end position="94"/>
    </location>
</feature>
<dbReference type="EMBL" id="FQVL01000004">
    <property type="protein sequence ID" value="SHE89555.1"/>
    <property type="molecule type" value="Genomic_DNA"/>
</dbReference>
<proteinExistence type="predicted"/>
<accession>A0A1M4X840</accession>
<evidence type="ECO:0000259" key="4">
    <source>
        <dbReference type="PROSITE" id="PS50977"/>
    </source>
</evidence>
<dbReference type="GO" id="GO:0003677">
    <property type="term" value="F:DNA binding"/>
    <property type="evidence" value="ECO:0007669"/>
    <property type="project" value="UniProtKB-UniRule"/>
</dbReference>
<dbReference type="InterPro" id="IPR001647">
    <property type="entry name" value="HTH_TetR"/>
</dbReference>
<keyword evidence="3" id="KW-0175">Coiled coil</keyword>
<evidence type="ECO:0000256" key="1">
    <source>
        <dbReference type="ARBA" id="ARBA00023125"/>
    </source>
</evidence>
<feature type="DNA-binding region" description="H-T-H motif" evidence="2">
    <location>
        <begin position="26"/>
        <end position="45"/>
    </location>
</feature>
<dbReference type="STRING" id="112248.SAMN05444392_104182"/>
<dbReference type="AlphaFoldDB" id="A0A1M4X840"/>
<organism evidence="5 6">
    <name type="scientific">Seinonella peptonophila</name>
    <dbReference type="NCBI Taxonomy" id="112248"/>
    <lineage>
        <taxon>Bacteria</taxon>
        <taxon>Bacillati</taxon>
        <taxon>Bacillota</taxon>
        <taxon>Bacilli</taxon>
        <taxon>Bacillales</taxon>
        <taxon>Thermoactinomycetaceae</taxon>
        <taxon>Seinonella</taxon>
    </lineage>
</organism>
<evidence type="ECO:0000256" key="3">
    <source>
        <dbReference type="SAM" id="Coils"/>
    </source>
</evidence>
<dbReference type="Pfam" id="PF00440">
    <property type="entry name" value="TetR_N"/>
    <property type="match status" value="1"/>
</dbReference>
<dbReference type="Proteomes" id="UP000184476">
    <property type="component" value="Unassembled WGS sequence"/>
</dbReference>
<gene>
    <name evidence="5" type="ORF">SAMN05444392_104182</name>
</gene>
<feature type="domain" description="HTH tetR-type" evidence="4">
    <location>
        <begin position="3"/>
        <end position="63"/>
    </location>
</feature>
<evidence type="ECO:0000313" key="6">
    <source>
        <dbReference type="Proteomes" id="UP000184476"/>
    </source>
</evidence>
<dbReference type="Gene3D" id="1.10.357.10">
    <property type="entry name" value="Tetracycline Repressor, domain 2"/>
    <property type="match status" value="1"/>
</dbReference>
<keyword evidence="1 2" id="KW-0238">DNA-binding</keyword>